<name>A0ABN8HQJ1_9NEOP</name>
<organism evidence="2 3">
    <name type="scientific">Iphiclides podalirius</name>
    <name type="common">scarce swallowtail</name>
    <dbReference type="NCBI Taxonomy" id="110791"/>
    <lineage>
        <taxon>Eukaryota</taxon>
        <taxon>Metazoa</taxon>
        <taxon>Ecdysozoa</taxon>
        <taxon>Arthropoda</taxon>
        <taxon>Hexapoda</taxon>
        <taxon>Insecta</taxon>
        <taxon>Pterygota</taxon>
        <taxon>Neoptera</taxon>
        <taxon>Endopterygota</taxon>
        <taxon>Lepidoptera</taxon>
        <taxon>Glossata</taxon>
        <taxon>Ditrysia</taxon>
        <taxon>Papilionoidea</taxon>
        <taxon>Papilionidae</taxon>
        <taxon>Papilioninae</taxon>
        <taxon>Iphiclides</taxon>
    </lineage>
</organism>
<reference evidence="2" key="1">
    <citation type="submission" date="2022-03" db="EMBL/GenBank/DDBJ databases">
        <authorList>
            <person name="Martin H S."/>
        </authorList>
    </citation>
    <scope>NUCLEOTIDE SEQUENCE</scope>
</reference>
<feature type="non-terminal residue" evidence="2">
    <location>
        <position position="83"/>
    </location>
</feature>
<feature type="region of interest" description="Disordered" evidence="1">
    <location>
        <begin position="1"/>
        <end position="22"/>
    </location>
</feature>
<accession>A0ABN8HQJ1</accession>
<evidence type="ECO:0000256" key="1">
    <source>
        <dbReference type="SAM" id="MobiDB-lite"/>
    </source>
</evidence>
<protein>
    <submittedName>
        <fullName evidence="2">Uncharacterized protein</fullName>
    </submittedName>
</protein>
<proteinExistence type="predicted"/>
<gene>
    <name evidence="2" type="ORF">IPOD504_LOCUS757</name>
</gene>
<evidence type="ECO:0000313" key="3">
    <source>
        <dbReference type="Proteomes" id="UP000837857"/>
    </source>
</evidence>
<dbReference type="Proteomes" id="UP000837857">
    <property type="component" value="Chromosome 1"/>
</dbReference>
<evidence type="ECO:0000313" key="2">
    <source>
        <dbReference type="EMBL" id="CAH2035914.1"/>
    </source>
</evidence>
<dbReference type="EMBL" id="OW152813">
    <property type="protein sequence ID" value="CAH2035914.1"/>
    <property type="molecule type" value="Genomic_DNA"/>
</dbReference>
<keyword evidence="3" id="KW-1185">Reference proteome</keyword>
<sequence length="83" mass="8923">MRSGAGGQFTTSPGQALASPPAATPCPWRTVQLLPVRPLTVFNINIVYCSRKGARNATRPLTQEPLQAALKMYGLLVDGDRLD</sequence>